<proteinExistence type="predicted"/>
<feature type="non-terminal residue" evidence="2">
    <location>
        <position position="1"/>
    </location>
</feature>
<evidence type="ECO:0000259" key="1">
    <source>
        <dbReference type="Pfam" id="PF10436"/>
    </source>
</evidence>
<dbReference type="SUPFAM" id="SSF69012">
    <property type="entry name" value="alpha-ketoacid dehydrogenase kinase, N-terminal domain"/>
    <property type="match status" value="1"/>
</dbReference>
<dbReference type="InterPro" id="IPR018955">
    <property type="entry name" value="BCDHK/PDK_N"/>
</dbReference>
<gene>
    <name evidence="2" type="ORF">PCOR1329_LOCUS44282</name>
</gene>
<dbReference type="InterPro" id="IPR036784">
    <property type="entry name" value="AK/P_DHK_N_sf"/>
</dbReference>
<protein>
    <recommendedName>
        <fullName evidence="1">Branched-chain alpha-ketoacid dehydrogenase kinase/Pyruvate dehydrogenase kinase N-terminal domain-containing protein</fullName>
    </recommendedName>
</protein>
<name>A0ABN9U176_9DINO</name>
<dbReference type="Proteomes" id="UP001189429">
    <property type="component" value="Unassembled WGS sequence"/>
</dbReference>
<evidence type="ECO:0000313" key="3">
    <source>
        <dbReference type="Proteomes" id="UP001189429"/>
    </source>
</evidence>
<accession>A0ABN9U176</accession>
<dbReference type="Gene3D" id="1.20.140.20">
    <property type="entry name" value="Alpha-ketoacid/pyruvate dehydrogenase kinase, N-terminal domain"/>
    <property type="match status" value="1"/>
</dbReference>
<dbReference type="EMBL" id="CAUYUJ010015320">
    <property type="protein sequence ID" value="CAK0852530.1"/>
    <property type="molecule type" value="Genomic_DNA"/>
</dbReference>
<keyword evidence="3" id="KW-1185">Reference proteome</keyword>
<feature type="domain" description="Branched-chain alpha-ketoacid dehydrogenase kinase/Pyruvate dehydrogenase kinase N-terminal" evidence="1">
    <location>
        <begin position="43"/>
        <end position="109"/>
    </location>
</feature>
<sequence>VRLTQARLDQLLEAEITTLASQALQTDVHPMSLQDSMRDPGELAQLLFDQLPVQYAQRIQMLEQLPDWHRRDEVRNVRQMYVTSFKEMRLADPRDTAAFKKQLSNIKKRPSPFAHEPACCRLQEVRAGGAASGRSDQPVAG</sequence>
<reference evidence="2" key="1">
    <citation type="submission" date="2023-10" db="EMBL/GenBank/DDBJ databases">
        <authorList>
            <person name="Chen Y."/>
            <person name="Shah S."/>
            <person name="Dougan E. K."/>
            <person name="Thang M."/>
            <person name="Chan C."/>
        </authorList>
    </citation>
    <scope>NUCLEOTIDE SEQUENCE [LARGE SCALE GENOMIC DNA]</scope>
</reference>
<evidence type="ECO:0000313" key="2">
    <source>
        <dbReference type="EMBL" id="CAK0852530.1"/>
    </source>
</evidence>
<comment type="caution">
    <text evidence="2">The sequence shown here is derived from an EMBL/GenBank/DDBJ whole genome shotgun (WGS) entry which is preliminary data.</text>
</comment>
<organism evidence="2 3">
    <name type="scientific">Prorocentrum cordatum</name>
    <dbReference type="NCBI Taxonomy" id="2364126"/>
    <lineage>
        <taxon>Eukaryota</taxon>
        <taxon>Sar</taxon>
        <taxon>Alveolata</taxon>
        <taxon>Dinophyceae</taxon>
        <taxon>Prorocentrales</taxon>
        <taxon>Prorocentraceae</taxon>
        <taxon>Prorocentrum</taxon>
    </lineage>
</organism>
<dbReference type="Pfam" id="PF10436">
    <property type="entry name" value="BCDHK_Adom3"/>
    <property type="match status" value="1"/>
</dbReference>